<dbReference type="PANTHER" id="PTHR30466:SF11">
    <property type="entry name" value="FLAVIN-DEPENDENT MONOOXYGENASE, REDUCTASE SUBUNIT HSAB"/>
    <property type="match status" value="1"/>
</dbReference>
<dbReference type="AlphaFoldDB" id="A0A316AIR7"/>
<organism evidence="4 5">
    <name type="scientific">Quadrisphaera granulorum</name>
    <dbReference type="NCBI Taxonomy" id="317664"/>
    <lineage>
        <taxon>Bacteria</taxon>
        <taxon>Bacillati</taxon>
        <taxon>Actinomycetota</taxon>
        <taxon>Actinomycetes</taxon>
        <taxon>Kineosporiales</taxon>
        <taxon>Kineosporiaceae</taxon>
        <taxon>Quadrisphaera</taxon>
    </lineage>
</organism>
<dbReference type="Pfam" id="PF01613">
    <property type="entry name" value="Flavin_Reduct"/>
    <property type="match status" value="1"/>
</dbReference>
<comment type="similarity">
    <text evidence="1">Belongs to the non-flavoprotein flavin reductase family.</text>
</comment>
<dbReference type="InterPro" id="IPR002563">
    <property type="entry name" value="Flavin_Rdtase-like_dom"/>
</dbReference>
<evidence type="ECO:0000259" key="3">
    <source>
        <dbReference type="SMART" id="SM00903"/>
    </source>
</evidence>
<dbReference type="GO" id="GO:0042602">
    <property type="term" value="F:riboflavin reductase (NADPH) activity"/>
    <property type="evidence" value="ECO:0007669"/>
    <property type="project" value="TreeGrafter"/>
</dbReference>
<reference evidence="4 5" key="1">
    <citation type="submission" date="2018-03" db="EMBL/GenBank/DDBJ databases">
        <title>Genomic Encyclopedia of Archaeal and Bacterial Type Strains, Phase II (KMG-II): from individual species to whole genera.</title>
        <authorList>
            <person name="Goeker M."/>
        </authorList>
    </citation>
    <scope>NUCLEOTIDE SEQUENCE [LARGE SCALE GENOMIC DNA]</scope>
    <source>
        <strain evidence="4 5">DSM 44889</strain>
    </source>
</reference>
<accession>A0A316AIR7</accession>
<dbReference type="Gene3D" id="2.30.110.10">
    <property type="entry name" value="Electron Transport, Fmn-binding Protein, Chain A"/>
    <property type="match status" value="1"/>
</dbReference>
<dbReference type="Proteomes" id="UP000245469">
    <property type="component" value="Unassembled WGS sequence"/>
</dbReference>
<feature type="domain" description="Flavin reductase like" evidence="3">
    <location>
        <begin position="28"/>
        <end position="173"/>
    </location>
</feature>
<evidence type="ECO:0000313" key="5">
    <source>
        <dbReference type="Proteomes" id="UP000245469"/>
    </source>
</evidence>
<keyword evidence="5" id="KW-1185">Reference proteome</keyword>
<evidence type="ECO:0000313" key="4">
    <source>
        <dbReference type="EMBL" id="PWJ49837.1"/>
    </source>
</evidence>
<gene>
    <name evidence="4" type="ORF">BXY45_1243</name>
</gene>
<name>A0A316AIR7_9ACTN</name>
<dbReference type="InterPro" id="IPR050268">
    <property type="entry name" value="NADH-dep_flavin_reductase"/>
</dbReference>
<evidence type="ECO:0000256" key="1">
    <source>
        <dbReference type="ARBA" id="ARBA00008898"/>
    </source>
</evidence>
<sequence length="179" mass="18430">MTGTDAGLTDVDDAPDAASAHRALRDAFGRFPSGVVSACARIGGTPIGMAMSSFTSVSLDPPLVLVCVDRASSTWPKLREAGAGGRLGISVLGEAHDTTARQLASRTADRFAGLSLVDGDGGAVFVDGAAAWLECSVEEELPGGDHVVVLLRVHAHRVLEPGPLVFHASGFTTLPARSR</sequence>
<protein>
    <submittedName>
        <fullName evidence="4">Flavin reductase (DIM6/NTAB) family NADH-FMN oxidoreductase RutF</fullName>
    </submittedName>
</protein>
<dbReference type="GO" id="GO:0010181">
    <property type="term" value="F:FMN binding"/>
    <property type="evidence" value="ECO:0007669"/>
    <property type="project" value="InterPro"/>
</dbReference>
<keyword evidence="2" id="KW-0560">Oxidoreductase</keyword>
<comment type="caution">
    <text evidence="4">The sequence shown here is derived from an EMBL/GenBank/DDBJ whole genome shotgun (WGS) entry which is preliminary data.</text>
</comment>
<dbReference type="SMART" id="SM00903">
    <property type="entry name" value="Flavin_Reduct"/>
    <property type="match status" value="1"/>
</dbReference>
<proteinExistence type="inferred from homology"/>
<dbReference type="InterPro" id="IPR012349">
    <property type="entry name" value="Split_barrel_FMN-bd"/>
</dbReference>
<dbReference type="PANTHER" id="PTHR30466">
    <property type="entry name" value="FLAVIN REDUCTASE"/>
    <property type="match status" value="1"/>
</dbReference>
<dbReference type="SUPFAM" id="SSF50475">
    <property type="entry name" value="FMN-binding split barrel"/>
    <property type="match status" value="1"/>
</dbReference>
<dbReference type="EMBL" id="QGDQ01000024">
    <property type="protein sequence ID" value="PWJ49837.1"/>
    <property type="molecule type" value="Genomic_DNA"/>
</dbReference>
<evidence type="ECO:0000256" key="2">
    <source>
        <dbReference type="ARBA" id="ARBA00023002"/>
    </source>
</evidence>